<organism evidence="2">
    <name type="scientific">Siphoviridae sp. ctg6c78</name>
    <dbReference type="NCBI Taxonomy" id="2825603"/>
    <lineage>
        <taxon>Viruses</taxon>
        <taxon>Duplodnaviria</taxon>
        <taxon>Heunggongvirae</taxon>
        <taxon>Uroviricota</taxon>
        <taxon>Caudoviricetes</taxon>
    </lineage>
</organism>
<dbReference type="EMBL" id="BK016125">
    <property type="protein sequence ID" value="DAF97037.1"/>
    <property type="molecule type" value="Genomic_DNA"/>
</dbReference>
<sequence length="282" mass="28679">MSLYFNGTQIGNVGVTFEGTSGTDTSDATLTSGDQMLEGASAYSKGKKYSGTIPTKEVSTPSISVSFTGQITATNTQAAGYTAGATKTATKQLSVQAAKTVTPTTSEQTAVVSGVYTTGAVKVGAISTETKSITSNGTYTPTSGKYFSSVSVNVPSSGGATPSLQSKTVTPTTSKQTITADNGYDGLSSVTVNAISTQTKSATPTTSQQTISADNGKYLASVTVGAIQTETKSITDNGTYTPTSGKYFSSVTVNVPYQTYRTGSGAPSNSLGSDGDLYFDMG</sequence>
<evidence type="ECO:0000313" key="2">
    <source>
        <dbReference type="EMBL" id="DAF97037.1"/>
    </source>
</evidence>
<name>A0A8S5URC3_9CAUD</name>
<feature type="region of interest" description="Disordered" evidence="1">
    <location>
        <begin position="262"/>
        <end position="282"/>
    </location>
</feature>
<protein>
    <submittedName>
        <fullName evidence="2">Tail protein</fullName>
    </submittedName>
</protein>
<proteinExistence type="predicted"/>
<evidence type="ECO:0000256" key="1">
    <source>
        <dbReference type="SAM" id="MobiDB-lite"/>
    </source>
</evidence>
<accession>A0A8S5URC3</accession>
<feature type="compositionally biased region" description="Polar residues" evidence="1">
    <location>
        <begin position="262"/>
        <end position="272"/>
    </location>
</feature>
<reference evidence="2" key="1">
    <citation type="journal article" date="2021" name="Proc. Natl. Acad. Sci. U.S.A.">
        <title>A Catalog of Tens of Thousands of Viruses from Human Metagenomes Reveals Hidden Associations with Chronic Diseases.</title>
        <authorList>
            <person name="Tisza M.J."/>
            <person name="Buck C.B."/>
        </authorList>
    </citation>
    <scope>NUCLEOTIDE SEQUENCE</scope>
    <source>
        <strain evidence="2">Ctg6c78</strain>
    </source>
</reference>